<organism evidence="1 2">
    <name type="scientific">Collimonas arenae</name>
    <dbReference type="NCBI Taxonomy" id="279058"/>
    <lineage>
        <taxon>Bacteria</taxon>
        <taxon>Pseudomonadati</taxon>
        <taxon>Pseudomonadota</taxon>
        <taxon>Betaproteobacteria</taxon>
        <taxon>Burkholderiales</taxon>
        <taxon>Oxalobacteraceae</taxon>
        <taxon>Collimonas</taxon>
    </lineage>
</organism>
<evidence type="ECO:0000313" key="1">
    <source>
        <dbReference type="EMBL" id="AIY40746.1"/>
    </source>
</evidence>
<dbReference type="AlphaFoldDB" id="A0A0A1F8E7"/>
<name>A0A0A1F8E7_9BURK</name>
<reference evidence="2" key="1">
    <citation type="journal article" date="2014" name="Soil Biol. Biochem.">
        <title>Structure and function of bacterial communities in ageing soils: Insights from the Mendocino ecological staircase.</title>
        <authorList>
            <person name="Uroz S."/>
            <person name="Tech J.J."/>
            <person name="Sawaya N.A."/>
            <person name="Frey-Klett P."/>
            <person name="Leveau J.H.J."/>
        </authorList>
    </citation>
    <scope>NUCLEOTIDE SEQUENCE [LARGE SCALE GENOMIC DNA]</scope>
    <source>
        <strain evidence="2">Cal35</strain>
    </source>
</reference>
<keyword evidence="2" id="KW-1185">Reference proteome</keyword>
<proteinExistence type="predicted"/>
<dbReference type="KEGG" id="care:LT85_1588"/>
<evidence type="ECO:0000313" key="2">
    <source>
        <dbReference type="Proteomes" id="UP000030302"/>
    </source>
</evidence>
<dbReference type="HOGENOM" id="CLU_3342432_0_0_4"/>
<protein>
    <submittedName>
        <fullName evidence="1">Uncharacterized protein</fullName>
    </submittedName>
</protein>
<accession>A0A0A1F8E7</accession>
<dbReference type="EMBL" id="CP009962">
    <property type="protein sequence ID" value="AIY40746.1"/>
    <property type="molecule type" value="Genomic_DNA"/>
</dbReference>
<sequence length="37" mass="4301">MEAQPDSMTAARKAIPVCRMFIVIRFDAMRKWCVLSK</sequence>
<gene>
    <name evidence="1" type="ORF">LT85_1588</name>
</gene>
<dbReference type="Proteomes" id="UP000030302">
    <property type="component" value="Chromosome"/>
</dbReference>